<dbReference type="AlphaFoldDB" id="X1G2M8"/>
<evidence type="ECO:0000256" key="5">
    <source>
        <dbReference type="ARBA" id="ARBA00023136"/>
    </source>
</evidence>
<evidence type="ECO:0000313" key="7">
    <source>
        <dbReference type="EMBL" id="GAH35849.1"/>
    </source>
</evidence>
<evidence type="ECO:0000256" key="2">
    <source>
        <dbReference type="ARBA" id="ARBA00022475"/>
    </source>
</evidence>
<keyword evidence="5 6" id="KW-0472">Membrane</keyword>
<organism evidence="7">
    <name type="scientific">marine sediment metagenome</name>
    <dbReference type="NCBI Taxonomy" id="412755"/>
    <lineage>
        <taxon>unclassified sequences</taxon>
        <taxon>metagenomes</taxon>
        <taxon>ecological metagenomes</taxon>
    </lineage>
</organism>
<dbReference type="GO" id="GO:0022857">
    <property type="term" value="F:transmembrane transporter activity"/>
    <property type="evidence" value="ECO:0007669"/>
    <property type="project" value="InterPro"/>
</dbReference>
<sequence>MLVKSIGKIDINVTIISENGRLNLVKTSLNTADLIDNPVLLADVFESVIGPFGFYFMVIAAIISTLIAINAALGSAVAVITALARDRFIHEKIRATKTKSNLPTLGLILTVVLVLLFTIFGGNILIAEITNFIYFFALAFVNY</sequence>
<evidence type="ECO:0000256" key="3">
    <source>
        <dbReference type="ARBA" id="ARBA00022692"/>
    </source>
</evidence>
<name>X1G2M8_9ZZZZ</name>
<comment type="subcellular location">
    <subcellularLocation>
        <location evidence="1">Cell membrane</location>
        <topology evidence="1">Multi-pass membrane protein</topology>
    </subcellularLocation>
</comment>
<keyword evidence="3 6" id="KW-0812">Transmembrane</keyword>
<feature type="transmembrane region" description="Helical" evidence="6">
    <location>
        <begin position="54"/>
        <end position="84"/>
    </location>
</feature>
<feature type="transmembrane region" description="Helical" evidence="6">
    <location>
        <begin position="105"/>
        <end position="137"/>
    </location>
</feature>
<protein>
    <recommendedName>
        <fullName evidence="8">Amino acid permease/ SLC12A domain-containing protein</fullName>
    </recommendedName>
</protein>
<dbReference type="InterPro" id="IPR002293">
    <property type="entry name" value="AA/rel_permease1"/>
</dbReference>
<keyword evidence="4 6" id="KW-1133">Transmembrane helix</keyword>
<dbReference type="PANTHER" id="PTHR42770">
    <property type="entry name" value="AMINO ACID TRANSPORTER-RELATED"/>
    <property type="match status" value="1"/>
</dbReference>
<dbReference type="EMBL" id="BARU01009347">
    <property type="protein sequence ID" value="GAH35849.1"/>
    <property type="molecule type" value="Genomic_DNA"/>
</dbReference>
<gene>
    <name evidence="7" type="ORF">S03H2_18057</name>
</gene>
<proteinExistence type="predicted"/>
<dbReference type="GO" id="GO:0005886">
    <property type="term" value="C:plasma membrane"/>
    <property type="evidence" value="ECO:0007669"/>
    <property type="project" value="UniProtKB-SubCell"/>
</dbReference>
<reference evidence="7" key="1">
    <citation type="journal article" date="2014" name="Front. Microbiol.">
        <title>High frequency of phylogenetically diverse reductive dehalogenase-homologous genes in deep subseafloor sedimentary metagenomes.</title>
        <authorList>
            <person name="Kawai M."/>
            <person name="Futagami T."/>
            <person name="Toyoda A."/>
            <person name="Takaki Y."/>
            <person name="Nishi S."/>
            <person name="Hori S."/>
            <person name="Arai W."/>
            <person name="Tsubouchi T."/>
            <person name="Morono Y."/>
            <person name="Uchiyama I."/>
            <person name="Ito T."/>
            <person name="Fujiyama A."/>
            <person name="Inagaki F."/>
            <person name="Takami H."/>
        </authorList>
    </citation>
    <scope>NUCLEOTIDE SEQUENCE</scope>
    <source>
        <strain evidence="7">Expedition CK06-06</strain>
    </source>
</reference>
<feature type="non-terminal residue" evidence="7">
    <location>
        <position position="143"/>
    </location>
</feature>
<dbReference type="PANTHER" id="PTHR42770:SF11">
    <property type="entry name" value="INNER MEMBRANE TRANSPORT PROTEIN YBAT"/>
    <property type="match status" value="1"/>
</dbReference>
<dbReference type="Pfam" id="PF13520">
    <property type="entry name" value="AA_permease_2"/>
    <property type="match status" value="1"/>
</dbReference>
<evidence type="ECO:0000256" key="4">
    <source>
        <dbReference type="ARBA" id="ARBA00022989"/>
    </source>
</evidence>
<dbReference type="InterPro" id="IPR050367">
    <property type="entry name" value="APC_superfamily"/>
</dbReference>
<evidence type="ECO:0000256" key="6">
    <source>
        <dbReference type="SAM" id="Phobius"/>
    </source>
</evidence>
<dbReference type="Gene3D" id="1.20.1740.10">
    <property type="entry name" value="Amino acid/polyamine transporter I"/>
    <property type="match status" value="1"/>
</dbReference>
<evidence type="ECO:0000256" key="1">
    <source>
        <dbReference type="ARBA" id="ARBA00004651"/>
    </source>
</evidence>
<keyword evidence="2" id="KW-1003">Cell membrane</keyword>
<comment type="caution">
    <text evidence="7">The sequence shown here is derived from an EMBL/GenBank/DDBJ whole genome shotgun (WGS) entry which is preliminary data.</text>
</comment>
<accession>X1G2M8</accession>
<evidence type="ECO:0008006" key="8">
    <source>
        <dbReference type="Google" id="ProtNLM"/>
    </source>
</evidence>